<dbReference type="InterPro" id="IPR000276">
    <property type="entry name" value="GPCR_Rhodpsn"/>
</dbReference>
<protein>
    <recommendedName>
        <fullName evidence="9">G-protein coupled receptors family 1 profile domain-containing protein</fullName>
    </recommendedName>
</protein>
<comment type="caution">
    <text evidence="10">The sequence shown here is derived from an EMBL/GenBank/DDBJ whole genome shotgun (WGS) entry which is preliminary data.</text>
</comment>
<dbReference type="EMBL" id="CAVLEF010000279">
    <property type="protein sequence ID" value="CAK1555025.1"/>
    <property type="molecule type" value="Genomic_DNA"/>
</dbReference>
<dbReference type="PANTHER" id="PTHR24241:SF170">
    <property type="entry name" value="G-PROTEIN COUPLED RECEPTORS FAMILY 1 PROFILE DOMAIN-CONTAINING PROTEIN"/>
    <property type="match status" value="1"/>
</dbReference>
<dbReference type="InterPro" id="IPR017452">
    <property type="entry name" value="GPCR_Rhodpsn_7TM"/>
</dbReference>
<feature type="transmembrane region" description="Helical" evidence="8">
    <location>
        <begin position="417"/>
        <end position="436"/>
    </location>
</feature>
<dbReference type="PANTHER" id="PTHR24241">
    <property type="entry name" value="NEUROPEPTIDE RECEPTOR-RELATED G-PROTEIN COUPLED RECEPTOR"/>
    <property type="match status" value="1"/>
</dbReference>
<dbReference type="Pfam" id="PF00001">
    <property type="entry name" value="7tm_1"/>
    <property type="match status" value="1"/>
</dbReference>
<dbReference type="AlphaFoldDB" id="A0AAV1K3M7"/>
<keyword evidence="6 8" id="KW-0472">Membrane</keyword>
<dbReference type="GO" id="GO:0004930">
    <property type="term" value="F:G protein-coupled receptor activity"/>
    <property type="evidence" value="ECO:0007669"/>
    <property type="project" value="InterPro"/>
</dbReference>
<evidence type="ECO:0000256" key="3">
    <source>
        <dbReference type="ARBA" id="ARBA00022475"/>
    </source>
</evidence>
<feature type="domain" description="G-protein coupled receptors family 1 profile" evidence="9">
    <location>
        <begin position="174"/>
        <end position="433"/>
    </location>
</feature>
<evidence type="ECO:0000259" key="9">
    <source>
        <dbReference type="PROSITE" id="PS50262"/>
    </source>
</evidence>
<keyword evidence="4 8" id="KW-0812">Transmembrane</keyword>
<dbReference type="SUPFAM" id="SSF81321">
    <property type="entry name" value="Family A G protein-coupled receptor-like"/>
    <property type="match status" value="1"/>
</dbReference>
<keyword evidence="7" id="KW-0675">Receptor</keyword>
<evidence type="ECO:0000256" key="6">
    <source>
        <dbReference type="ARBA" id="ARBA00023136"/>
    </source>
</evidence>
<dbReference type="GO" id="GO:0032870">
    <property type="term" value="P:cellular response to hormone stimulus"/>
    <property type="evidence" value="ECO:0007669"/>
    <property type="project" value="TreeGrafter"/>
</dbReference>
<evidence type="ECO:0000256" key="5">
    <source>
        <dbReference type="ARBA" id="ARBA00022989"/>
    </source>
</evidence>
<dbReference type="PROSITE" id="PS50262">
    <property type="entry name" value="G_PROTEIN_RECEP_F1_2"/>
    <property type="match status" value="1"/>
</dbReference>
<keyword evidence="5 8" id="KW-1133">Transmembrane helix</keyword>
<evidence type="ECO:0000256" key="4">
    <source>
        <dbReference type="ARBA" id="ARBA00022692"/>
    </source>
</evidence>
<feature type="transmembrane region" description="Helical" evidence="8">
    <location>
        <begin position="379"/>
        <end position="397"/>
    </location>
</feature>
<evidence type="ECO:0000256" key="8">
    <source>
        <dbReference type="SAM" id="Phobius"/>
    </source>
</evidence>
<feature type="transmembrane region" description="Helical" evidence="8">
    <location>
        <begin position="240"/>
        <end position="260"/>
    </location>
</feature>
<feature type="transmembrane region" description="Helical" evidence="8">
    <location>
        <begin position="161"/>
        <end position="183"/>
    </location>
</feature>
<proteinExistence type="inferred from homology"/>
<evidence type="ECO:0000313" key="10">
    <source>
        <dbReference type="EMBL" id="CAK1555025.1"/>
    </source>
</evidence>
<sequence>MKMYIQLVAVHTRNYLSNLSKSRVYRFSKRYQSIPRVITSRRRVLRYIREQENCHRTGGVIVGARAGPQCRAVLYSSQYSSETAAVERGRSRLPTSYFAPTSILAKLWPVPDGFFPRRSSFRTGGYGEERMPGRVVSRGTPVGEVSMADNPLATFESLTQAGVIAVVGIAIIISNLLIIAAFLNFKGLSSEVINYYLLSLAVADLLCGVFVVPLSIYPAITGRWMFGDLMCRLVGYLEVTLWSVSVYTFMWISVDRYLAVRKPLRYETVSLTVQTRTRSQCWMVFTWISAAMLCCPPLLGYKKDASFDKETLICMLDWGTTYAYTATLAMLILGPSVISIVHNYWYIFAMKRKLNSGAPIHDKEYATALAENLANPSHWMSFVMVTIFWLSWAPYAGVRLYEYFTEQELKIPMLHFGMVWVGILNSFWKVIILISLSPQFRLALRILCLTACCRSKGRLQAELIGMDNDD</sequence>
<gene>
    <name evidence="10" type="ORF">LNINA_LOCUS13866</name>
</gene>
<feature type="transmembrane region" description="Helical" evidence="8">
    <location>
        <begin position="281"/>
        <end position="301"/>
    </location>
</feature>
<dbReference type="Gene3D" id="1.20.1070.10">
    <property type="entry name" value="Rhodopsin 7-helix transmembrane proteins"/>
    <property type="match status" value="1"/>
</dbReference>
<dbReference type="GO" id="GO:0042277">
    <property type="term" value="F:peptide binding"/>
    <property type="evidence" value="ECO:0007669"/>
    <property type="project" value="TreeGrafter"/>
</dbReference>
<comment type="similarity">
    <text evidence="2">Belongs to the G-protein coupled receptor 1 family.</text>
</comment>
<evidence type="ECO:0000256" key="7">
    <source>
        <dbReference type="ARBA" id="ARBA00023170"/>
    </source>
</evidence>
<dbReference type="PRINTS" id="PR00237">
    <property type="entry name" value="GPCRRHODOPSN"/>
</dbReference>
<feature type="transmembrane region" description="Helical" evidence="8">
    <location>
        <begin position="195"/>
        <end position="220"/>
    </location>
</feature>
<accession>A0AAV1K3M7</accession>
<comment type="subcellular location">
    <subcellularLocation>
        <location evidence="1">Cell membrane</location>
        <topology evidence="1">Multi-pass membrane protein</topology>
    </subcellularLocation>
</comment>
<keyword evidence="11" id="KW-1185">Reference proteome</keyword>
<dbReference type="CDD" id="cd00637">
    <property type="entry name" value="7tm_classA_rhodopsin-like"/>
    <property type="match status" value="1"/>
</dbReference>
<keyword evidence="3" id="KW-1003">Cell membrane</keyword>
<evidence type="ECO:0000256" key="2">
    <source>
        <dbReference type="ARBA" id="ARBA00010663"/>
    </source>
</evidence>
<dbReference type="Proteomes" id="UP001497472">
    <property type="component" value="Unassembled WGS sequence"/>
</dbReference>
<name>A0AAV1K3M7_9NEOP</name>
<feature type="transmembrane region" description="Helical" evidence="8">
    <location>
        <begin position="321"/>
        <end position="346"/>
    </location>
</feature>
<organism evidence="10 11">
    <name type="scientific">Leptosia nina</name>
    <dbReference type="NCBI Taxonomy" id="320188"/>
    <lineage>
        <taxon>Eukaryota</taxon>
        <taxon>Metazoa</taxon>
        <taxon>Ecdysozoa</taxon>
        <taxon>Arthropoda</taxon>
        <taxon>Hexapoda</taxon>
        <taxon>Insecta</taxon>
        <taxon>Pterygota</taxon>
        <taxon>Neoptera</taxon>
        <taxon>Endopterygota</taxon>
        <taxon>Lepidoptera</taxon>
        <taxon>Glossata</taxon>
        <taxon>Ditrysia</taxon>
        <taxon>Papilionoidea</taxon>
        <taxon>Pieridae</taxon>
        <taxon>Pierinae</taxon>
        <taxon>Leptosia</taxon>
    </lineage>
</organism>
<dbReference type="GO" id="GO:0005886">
    <property type="term" value="C:plasma membrane"/>
    <property type="evidence" value="ECO:0007669"/>
    <property type="project" value="UniProtKB-SubCell"/>
</dbReference>
<reference evidence="10 11" key="1">
    <citation type="submission" date="2023-11" db="EMBL/GenBank/DDBJ databases">
        <authorList>
            <person name="Okamura Y."/>
        </authorList>
    </citation>
    <scope>NUCLEOTIDE SEQUENCE [LARGE SCALE GENOMIC DNA]</scope>
</reference>
<dbReference type="FunFam" id="1.20.1070.10:FF:000258">
    <property type="entry name" value="G-protein coupled receptor"/>
    <property type="match status" value="1"/>
</dbReference>
<evidence type="ECO:0000313" key="11">
    <source>
        <dbReference type="Proteomes" id="UP001497472"/>
    </source>
</evidence>
<evidence type="ECO:0000256" key="1">
    <source>
        <dbReference type="ARBA" id="ARBA00004651"/>
    </source>
</evidence>